<sequence>MLGKANYTWYGMYEVRGPCAHVAWSSFWRKLIPSRKAKIYAELGLDQPSQRKVLITASSDQHHIGEDFVSEGRVEPFAYLLERGERWLDLDRVN</sequence>
<proteinExistence type="predicted"/>
<name>A0A7W5YCX4_9ACTN</name>
<evidence type="ECO:0000313" key="2">
    <source>
        <dbReference type="Proteomes" id="UP000579945"/>
    </source>
</evidence>
<dbReference type="EMBL" id="JACIBV010000001">
    <property type="protein sequence ID" value="MBB3729788.1"/>
    <property type="molecule type" value="Genomic_DNA"/>
</dbReference>
<evidence type="ECO:0000313" key="1">
    <source>
        <dbReference type="EMBL" id="MBB3729788.1"/>
    </source>
</evidence>
<protein>
    <submittedName>
        <fullName evidence="1">Uncharacterized protein</fullName>
    </submittedName>
</protein>
<comment type="caution">
    <text evidence="1">The sequence shown here is derived from an EMBL/GenBank/DDBJ whole genome shotgun (WGS) entry which is preliminary data.</text>
</comment>
<dbReference type="Proteomes" id="UP000579945">
    <property type="component" value="Unassembled WGS sequence"/>
</dbReference>
<accession>A0A7W5YCX4</accession>
<dbReference type="RefSeq" id="WP_183653571.1">
    <property type="nucleotide sequence ID" value="NZ_BAAAXX010000178.1"/>
</dbReference>
<dbReference type="GeneID" id="95391966"/>
<keyword evidence="2" id="KW-1185">Reference proteome</keyword>
<organism evidence="1 2">
    <name type="scientific">Nonomuraea dietziae</name>
    <dbReference type="NCBI Taxonomy" id="65515"/>
    <lineage>
        <taxon>Bacteria</taxon>
        <taxon>Bacillati</taxon>
        <taxon>Actinomycetota</taxon>
        <taxon>Actinomycetes</taxon>
        <taxon>Streptosporangiales</taxon>
        <taxon>Streptosporangiaceae</taxon>
        <taxon>Nonomuraea</taxon>
    </lineage>
</organism>
<dbReference type="AlphaFoldDB" id="A0A7W5YCX4"/>
<gene>
    <name evidence="1" type="ORF">FHR33_005648</name>
</gene>
<reference evidence="1 2" key="1">
    <citation type="submission" date="2020-08" db="EMBL/GenBank/DDBJ databases">
        <title>Sequencing the genomes of 1000 actinobacteria strains.</title>
        <authorList>
            <person name="Klenk H.-P."/>
        </authorList>
    </citation>
    <scope>NUCLEOTIDE SEQUENCE [LARGE SCALE GENOMIC DNA]</scope>
    <source>
        <strain evidence="1 2">DSM 44320</strain>
    </source>
</reference>